<dbReference type="CDD" id="cd15482">
    <property type="entry name" value="Sialidase_non-viral"/>
    <property type="match status" value="1"/>
</dbReference>
<dbReference type="SUPFAM" id="SSF50939">
    <property type="entry name" value="Sialidases"/>
    <property type="match status" value="1"/>
</dbReference>
<comment type="caution">
    <text evidence="1">The sequence shown here is derived from an EMBL/GenBank/DDBJ whole genome shotgun (WGS) entry which is preliminary data.</text>
</comment>
<dbReference type="EMBL" id="JARXIC010000008">
    <property type="protein sequence ID" value="MDQ8194060.1"/>
    <property type="molecule type" value="Genomic_DNA"/>
</dbReference>
<proteinExistence type="predicted"/>
<dbReference type="GO" id="GO:0016798">
    <property type="term" value="F:hydrolase activity, acting on glycosyl bonds"/>
    <property type="evidence" value="ECO:0007669"/>
    <property type="project" value="UniProtKB-KW"/>
</dbReference>
<keyword evidence="2" id="KW-1185">Reference proteome</keyword>
<accession>A0ABU1AGW1</accession>
<dbReference type="Proteomes" id="UP001243717">
    <property type="component" value="Unassembled WGS sequence"/>
</dbReference>
<keyword evidence="1" id="KW-0326">Glycosidase</keyword>
<dbReference type="InterPro" id="IPR036278">
    <property type="entry name" value="Sialidase_sf"/>
</dbReference>
<evidence type="ECO:0000313" key="1">
    <source>
        <dbReference type="EMBL" id="MDQ8194060.1"/>
    </source>
</evidence>
<name>A0ABU1AGW1_9BACT</name>
<reference evidence="1 2" key="1">
    <citation type="submission" date="2023-04" db="EMBL/GenBank/DDBJ databases">
        <title>A novel bacteria isolated from coastal sediment.</title>
        <authorList>
            <person name="Liu X.-J."/>
            <person name="Du Z.-J."/>
        </authorList>
    </citation>
    <scope>NUCLEOTIDE SEQUENCE [LARGE SCALE GENOMIC DNA]</scope>
    <source>
        <strain evidence="1 2">SDUM461004</strain>
    </source>
</reference>
<evidence type="ECO:0000313" key="2">
    <source>
        <dbReference type="Proteomes" id="UP001243717"/>
    </source>
</evidence>
<sequence length="387" mass="43686">MSQNLEFQQKPTTFITPPPGVVINHKYVKDGHYVGSPSIAKLKDGVYVASHDLFGPKTKEHEHATTLVFRSENAGKTWTQVATIDPAFWSGLFVHKGALYLMGTTHHHGLIAIRRSDDGGYTWTQPENAHSGLITPYGQYHTAPTALTIHNGRIWRAMEDATASTVWGERYNPIMLSAPLDADLLRRDSWSLTPVLRHSKEWLDGHFSAWLEGNAVVLPDGRLGNILRVDRKISNTAAIVTLSEDGKALEFDPNNDFIDFAGGATKFSIRKDDQSGLYWTLSNAVPSIHEVCDKQTFQRNALALMVSKDARHWEIRYVALYHPDPSYHGFQYVDWLFEEDDIIVASRTAWDDDQGGAENQHDANYLTFHRIQNFRELTIDDSPNNPF</sequence>
<gene>
    <name evidence="1" type="ORF">QEH59_06470</name>
</gene>
<dbReference type="EC" id="3.2.1.-" evidence="1"/>
<protein>
    <submittedName>
        <fullName evidence="1">Sialidase family protein</fullName>
        <ecNumber evidence="1">3.2.1.-</ecNumber>
    </submittedName>
</protein>
<keyword evidence="1" id="KW-0378">Hydrolase</keyword>
<dbReference type="Gene3D" id="2.120.10.10">
    <property type="match status" value="1"/>
</dbReference>
<organism evidence="1 2">
    <name type="scientific">Thalassobacterium sedimentorum</name>
    <dbReference type="NCBI Taxonomy" id="3041258"/>
    <lineage>
        <taxon>Bacteria</taxon>
        <taxon>Pseudomonadati</taxon>
        <taxon>Verrucomicrobiota</taxon>
        <taxon>Opitutia</taxon>
        <taxon>Puniceicoccales</taxon>
        <taxon>Coraliomargaritaceae</taxon>
        <taxon>Thalassobacterium</taxon>
    </lineage>
</organism>
<dbReference type="RefSeq" id="WP_308984543.1">
    <property type="nucleotide sequence ID" value="NZ_JARXIC010000008.1"/>
</dbReference>